<gene>
    <name evidence="12" type="ORF">EYC82_04910</name>
</gene>
<dbReference type="CDD" id="cd02803">
    <property type="entry name" value="OYE_like_FMN_family"/>
    <property type="match status" value="1"/>
</dbReference>
<dbReference type="PRINTS" id="PR00368">
    <property type="entry name" value="FADPNR"/>
</dbReference>
<evidence type="ECO:0000313" key="12">
    <source>
        <dbReference type="EMBL" id="MCX2976688.1"/>
    </source>
</evidence>
<evidence type="ECO:0000256" key="4">
    <source>
        <dbReference type="ARBA" id="ARBA00022630"/>
    </source>
</evidence>
<evidence type="ECO:0000256" key="5">
    <source>
        <dbReference type="ARBA" id="ARBA00022643"/>
    </source>
</evidence>
<evidence type="ECO:0000256" key="7">
    <source>
        <dbReference type="ARBA" id="ARBA00023002"/>
    </source>
</evidence>
<name>A0ABT3T369_9GAMM</name>
<keyword evidence="4" id="KW-0285">Flavoprotein</keyword>
<keyword evidence="6" id="KW-0479">Metal-binding</keyword>
<evidence type="ECO:0000313" key="13">
    <source>
        <dbReference type="Proteomes" id="UP001143304"/>
    </source>
</evidence>
<dbReference type="InterPro" id="IPR051793">
    <property type="entry name" value="NADH:flavin_oxidoreductase"/>
</dbReference>
<keyword evidence="5" id="KW-0288">FMN</keyword>
<dbReference type="Proteomes" id="UP001143304">
    <property type="component" value="Unassembled WGS sequence"/>
</dbReference>
<dbReference type="Gene3D" id="3.20.20.70">
    <property type="entry name" value="Aldolase class I"/>
    <property type="match status" value="1"/>
</dbReference>
<protein>
    <submittedName>
        <fullName evidence="12">FAD-dependent oxidoreductase</fullName>
    </submittedName>
</protein>
<dbReference type="InterPro" id="IPR013785">
    <property type="entry name" value="Aldolase_TIM"/>
</dbReference>
<dbReference type="SUPFAM" id="SSF51395">
    <property type="entry name" value="FMN-linked oxidoreductases"/>
    <property type="match status" value="1"/>
</dbReference>
<comment type="caution">
    <text evidence="12">The sequence shown here is derived from an EMBL/GenBank/DDBJ whole genome shotgun (WGS) entry which is preliminary data.</text>
</comment>
<dbReference type="InterPro" id="IPR001155">
    <property type="entry name" value="OxRdtase_FMN_N"/>
</dbReference>
<proteinExistence type="inferred from homology"/>
<evidence type="ECO:0000256" key="3">
    <source>
        <dbReference type="ARBA" id="ARBA00011048"/>
    </source>
</evidence>
<keyword evidence="13" id="KW-1185">Reference proteome</keyword>
<dbReference type="InterPro" id="IPR036188">
    <property type="entry name" value="FAD/NAD-bd_sf"/>
</dbReference>
<dbReference type="InterPro" id="IPR023753">
    <property type="entry name" value="FAD/NAD-binding_dom"/>
</dbReference>
<dbReference type="Pfam" id="PF07992">
    <property type="entry name" value="Pyr_redox_2"/>
    <property type="match status" value="1"/>
</dbReference>
<evidence type="ECO:0000256" key="1">
    <source>
        <dbReference type="ARBA" id="ARBA00001917"/>
    </source>
</evidence>
<feature type="domain" description="NADH:flavin oxidoreductase/NADH oxidase N-terminal" evidence="10">
    <location>
        <begin position="7"/>
        <end position="341"/>
    </location>
</feature>
<evidence type="ECO:0000259" key="11">
    <source>
        <dbReference type="Pfam" id="PF07992"/>
    </source>
</evidence>
<feature type="domain" description="FAD/NAD(P)-binding" evidence="11">
    <location>
        <begin position="389"/>
        <end position="623"/>
    </location>
</feature>
<evidence type="ECO:0000256" key="9">
    <source>
        <dbReference type="ARBA" id="ARBA00023014"/>
    </source>
</evidence>
<reference evidence="12" key="1">
    <citation type="submission" date="2019-02" db="EMBL/GenBank/DDBJ databases">
        <authorList>
            <person name="Li S.-H."/>
        </authorList>
    </citation>
    <scope>NUCLEOTIDE SEQUENCE</scope>
    <source>
        <strain evidence="12">IMCC11814</strain>
    </source>
</reference>
<comment type="cofactor">
    <cofactor evidence="1">
        <name>FMN</name>
        <dbReference type="ChEBI" id="CHEBI:58210"/>
    </cofactor>
</comment>
<keyword evidence="8" id="KW-0408">Iron</keyword>
<dbReference type="PANTHER" id="PTHR42917">
    <property type="entry name" value="2,4-DIENOYL-COA REDUCTASE"/>
    <property type="match status" value="1"/>
</dbReference>
<keyword evidence="9" id="KW-0411">Iron-sulfur</keyword>
<dbReference type="PANTHER" id="PTHR42917:SF2">
    <property type="entry name" value="2,4-DIENOYL-COA REDUCTASE [(2E)-ENOYL-COA-PRODUCING]"/>
    <property type="match status" value="1"/>
</dbReference>
<sequence>MSDRFSKLLSPIDIGTMRLKNRMVMSPMTTAYCNDDQTPSERLIGHFEARARGGVGLITLELVTVDVKHPYMHRSMTLGEDRFIDKHRRLVEAVHQHGAKVQPQISHTGPESVALMFGGDQPVGPSVAVAPVWGWHSRELKADELADIAIQYGEAARRAREAGYDGIELHAAHCYNLLGSFLSPLRNKRTDDYSAFRLETRTRFMVEVLEQISARAGVDFPVTLSISGYERAPGGRSLDDTQAIAPTLVEAGVKCFRVSGGISDALVTQMVSRTEAGPALNAANAESIRNVVNVPVMAVGRIHDPDLAESIIRNGQADLVAMARPLLADPELPNKVASGRTGDIRPCISCEGCIDSMQTHDDLRCAVNPLSGREHSLASMPAPTASPFHLVVIGGGPAGMEAARQAAASGYRVTLVEQQRHLGGSLLLASTVHAANEAFLDYLKSQMNRLPIQLQLGTPASVESISQLVPDAVIVATGAKIATSAIPGMNSPGVMTGAQLRQRMLDAPAFVQALLRPRWLRATSKLWMPIGKRVAIVGADLAAVELAEFLAHRKRRVHLLDSGTKIAPEVGKKRRAEHMDRLDRLQVTVNTRVDIERIKSSGIVILSGNGTRRELFTDTVLVTGEPIPDTSLCEAIRGAGFRVKAIGDCCGVGLIAGATRDAAEAITGLGQNHW</sequence>
<keyword evidence="7" id="KW-0560">Oxidoreductase</keyword>
<dbReference type="SUPFAM" id="SSF51905">
    <property type="entry name" value="FAD/NAD(P)-binding domain"/>
    <property type="match status" value="1"/>
</dbReference>
<accession>A0ABT3T369</accession>
<evidence type="ECO:0000259" key="10">
    <source>
        <dbReference type="Pfam" id="PF00724"/>
    </source>
</evidence>
<comment type="similarity">
    <text evidence="3">In the N-terminal section; belongs to the NADH:flavin oxidoreductase/NADH oxidase family.</text>
</comment>
<dbReference type="Gene3D" id="3.40.50.720">
    <property type="entry name" value="NAD(P)-binding Rossmann-like Domain"/>
    <property type="match status" value="1"/>
</dbReference>
<organism evidence="12 13">
    <name type="scientific">Candidatus Marimicrobium litorale</name>
    <dbReference type="NCBI Taxonomy" id="2518991"/>
    <lineage>
        <taxon>Bacteria</taxon>
        <taxon>Pseudomonadati</taxon>
        <taxon>Pseudomonadota</taxon>
        <taxon>Gammaproteobacteria</taxon>
        <taxon>Cellvibrionales</taxon>
        <taxon>Halieaceae</taxon>
        <taxon>Marimicrobium</taxon>
    </lineage>
</organism>
<dbReference type="EMBL" id="SHNO01000001">
    <property type="protein sequence ID" value="MCX2976688.1"/>
    <property type="molecule type" value="Genomic_DNA"/>
</dbReference>
<dbReference type="RefSeq" id="WP_279248429.1">
    <property type="nucleotide sequence ID" value="NZ_SHNO01000001.1"/>
</dbReference>
<dbReference type="Pfam" id="PF00724">
    <property type="entry name" value="Oxidored_FMN"/>
    <property type="match status" value="1"/>
</dbReference>
<evidence type="ECO:0000256" key="6">
    <source>
        <dbReference type="ARBA" id="ARBA00022723"/>
    </source>
</evidence>
<dbReference type="PRINTS" id="PR00411">
    <property type="entry name" value="PNDRDTASEI"/>
</dbReference>
<evidence type="ECO:0000256" key="2">
    <source>
        <dbReference type="ARBA" id="ARBA00001966"/>
    </source>
</evidence>
<comment type="cofactor">
    <cofactor evidence="2">
        <name>[4Fe-4S] cluster</name>
        <dbReference type="ChEBI" id="CHEBI:49883"/>
    </cofactor>
</comment>
<dbReference type="Gene3D" id="3.50.50.60">
    <property type="entry name" value="FAD/NAD(P)-binding domain"/>
    <property type="match status" value="1"/>
</dbReference>
<evidence type="ECO:0000256" key="8">
    <source>
        <dbReference type="ARBA" id="ARBA00023004"/>
    </source>
</evidence>